<dbReference type="EMBL" id="VZTN01025044">
    <property type="protein sequence ID" value="NXS85970.1"/>
    <property type="molecule type" value="Genomic_DNA"/>
</dbReference>
<comment type="similarity">
    <text evidence="2">Belongs to the NOP14 family.</text>
</comment>
<keyword evidence="5" id="KW-0539">Nucleus</keyword>
<reference evidence="8 9" key="1">
    <citation type="submission" date="2019-09" db="EMBL/GenBank/DDBJ databases">
        <title>Bird 10,000 Genomes (B10K) Project - Family phase.</title>
        <authorList>
            <person name="Zhang G."/>
        </authorList>
    </citation>
    <scope>NUCLEOTIDE SEQUENCE [LARGE SCALE GENOMIC DNA]</scope>
    <source>
        <strain evidence="8">B10K-DU-002-58</strain>
        <tissue evidence="8">Muscle</tissue>
    </source>
</reference>
<feature type="compositionally biased region" description="Basic and acidic residues" evidence="7">
    <location>
        <begin position="297"/>
        <end position="315"/>
    </location>
</feature>
<dbReference type="PANTHER" id="PTHR23183">
    <property type="entry name" value="NOP14"/>
    <property type="match status" value="1"/>
</dbReference>
<name>A0A7L2XRX9_9PASS</name>
<dbReference type="Pfam" id="PF04147">
    <property type="entry name" value="Nop14"/>
    <property type="match status" value="1"/>
</dbReference>
<comment type="function">
    <text evidence="6">Involved in nucleolar processing of pre-18S ribosomal RNA. Has a role in the nuclear export of 40S pre-ribosomal subunit to the cytoplasm.</text>
</comment>
<evidence type="ECO:0000256" key="3">
    <source>
        <dbReference type="ARBA" id="ARBA00022517"/>
    </source>
</evidence>
<feature type="region of interest" description="Disordered" evidence="7">
    <location>
        <begin position="242"/>
        <end position="396"/>
    </location>
</feature>
<evidence type="ECO:0000256" key="4">
    <source>
        <dbReference type="ARBA" id="ARBA00022552"/>
    </source>
</evidence>
<dbReference type="InterPro" id="IPR007276">
    <property type="entry name" value="Nop14"/>
</dbReference>
<dbReference type="Proteomes" id="UP000545329">
    <property type="component" value="Unassembled WGS sequence"/>
</dbReference>
<feature type="compositionally biased region" description="Basic and acidic residues" evidence="7">
    <location>
        <begin position="368"/>
        <end position="395"/>
    </location>
</feature>
<evidence type="ECO:0000256" key="7">
    <source>
        <dbReference type="SAM" id="MobiDB-lite"/>
    </source>
</evidence>
<dbReference type="GO" id="GO:0032040">
    <property type="term" value="C:small-subunit processome"/>
    <property type="evidence" value="ECO:0007669"/>
    <property type="project" value="InterPro"/>
</dbReference>
<keyword evidence="3" id="KW-0690">Ribosome biogenesis</keyword>
<dbReference type="GO" id="GO:0030692">
    <property type="term" value="C:Noc4p-Nop14p complex"/>
    <property type="evidence" value="ECO:0007669"/>
    <property type="project" value="TreeGrafter"/>
</dbReference>
<evidence type="ECO:0000256" key="1">
    <source>
        <dbReference type="ARBA" id="ARBA00004604"/>
    </source>
</evidence>
<dbReference type="OrthoDB" id="441771at2759"/>
<evidence type="ECO:0000256" key="6">
    <source>
        <dbReference type="ARBA" id="ARBA00024695"/>
    </source>
</evidence>
<dbReference type="AlphaFoldDB" id="A0A7L2XRX9"/>
<dbReference type="PANTHER" id="PTHR23183:SF0">
    <property type="entry name" value="NUCLEOLAR PROTEIN 14"/>
    <property type="match status" value="1"/>
</dbReference>
<protein>
    <submittedName>
        <fullName evidence="8">NOP14 protein</fullName>
    </submittedName>
</protein>
<sequence length="835" mass="96801">SNPFEVKVNRQKFDILGRKTKNDVGLPGVSRSKAIKKRNQTLLKEYKEREKTNVFKDKRFGEYNTKITPEEKMIRRFALERQQNYGKKNIYNLNEDEELTHYGQSLAEIEKLNDIVDSDSDTEEGGTLSAELTAAHFGGGGGLLRKKVPSEQQDEEEEKPKSRKELIEEMIAKSKQEKQERQTRRESALELTEKLDKDWKEIQTLIARKTPKSERKDKEVEKPKPDEYDMIVRELGFEMKAKPSERLKTEEELAKEEQARLQKLEADRLRRMRGIDEQANKKRPSHMSADDLADGFILDKDDRRLLSYKDGKINIENEEEKEKEEGEEEDNDDEEGSQEESASEDEEDDAADQHSDLESDHESEEEAAGNKEDEKHKANENESQNVEKLDPKSEAAESELPYTFAVPESYETFKSLLAGRTIEQQLIILERVQKCNHPSLAVGNKAKLEKLFGFLLEYIGELATLDLPELRTIDKLVLPLYNLCQMFPEAASDSIKFILRDAAHDLEEVIEVKGRATFPGLDTLIYLKIISLLFPTSDFWHPVVTPAFMYMSQLLTKCRITTLQDVIKGLFICCLFLEYVSLSRRFVPELINFLLGVLHISLPKNQAQGYTVVHPFTPVGKNLELLFVCDKEDLKSWEKQNVPLSIVTRLKETSKTEINHIRLSCLALCFDLIKKCAALYECLPSFHEIMHPVRILLTQHVPVSEYPEKMQEWYRSALKELENKVKHYTPLICEKKKPVPLKQYTPKIVKVLEFGRKQAGSKKEQERKQLIQRHKRELKGAIREIRKDNQFLARMQLSEIMERDSARKRKVKELLGSLATQEGEWKAMKRKKWKS</sequence>
<feature type="compositionally biased region" description="Basic and acidic residues" evidence="7">
    <location>
        <begin position="211"/>
        <end position="227"/>
    </location>
</feature>
<feature type="compositionally biased region" description="Basic and acidic residues" evidence="7">
    <location>
        <begin position="158"/>
        <end position="193"/>
    </location>
</feature>
<gene>
    <name evidence="8" type="primary">Nop14</name>
    <name evidence="8" type="ORF">ERPZAN_R08002</name>
</gene>
<keyword evidence="9" id="KW-1185">Reference proteome</keyword>
<feature type="compositionally biased region" description="Basic and acidic residues" evidence="7">
    <location>
        <begin position="242"/>
        <end position="280"/>
    </location>
</feature>
<feature type="region of interest" description="Disordered" evidence="7">
    <location>
        <begin position="134"/>
        <end position="193"/>
    </location>
</feature>
<dbReference type="GO" id="GO:0030490">
    <property type="term" value="P:maturation of SSU-rRNA"/>
    <property type="evidence" value="ECO:0007669"/>
    <property type="project" value="TreeGrafter"/>
</dbReference>
<feature type="compositionally biased region" description="Basic and acidic residues" evidence="7">
    <location>
        <begin position="351"/>
        <end position="360"/>
    </location>
</feature>
<evidence type="ECO:0000256" key="5">
    <source>
        <dbReference type="ARBA" id="ARBA00023242"/>
    </source>
</evidence>
<keyword evidence="4" id="KW-0698">rRNA processing</keyword>
<feature type="region of interest" description="Disordered" evidence="7">
    <location>
        <begin position="205"/>
        <end position="227"/>
    </location>
</feature>
<organism evidence="8 9">
    <name type="scientific">Erpornis zantholeuca</name>
    <dbReference type="NCBI Taxonomy" id="1112836"/>
    <lineage>
        <taxon>Eukaryota</taxon>
        <taxon>Metazoa</taxon>
        <taxon>Chordata</taxon>
        <taxon>Craniata</taxon>
        <taxon>Vertebrata</taxon>
        <taxon>Euteleostomi</taxon>
        <taxon>Archelosauria</taxon>
        <taxon>Archosauria</taxon>
        <taxon>Dinosauria</taxon>
        <taxon>Saurischia</taxon>
        <taxon>Theropoda</taxon>
        <taxon>Coelurosauria</taxon>
        <taxon>Aves</taxon>
        <taxon>Neognathae</taxon>
        <taxon>Neoaves</taxon>
        <taxon>Telluraves</taxon>
        <taxon>Australaves</taxon>
        <taxon>Passeriformes</taxon>
        <taxon>Sylvioidea</taxon>
        <taxon>Timaliidae</taxon>
        <taxon>Erpornis</taxon>
    </lineage>
</organism>
<proteinExistence type="inferred from homology"/>
<feature type="compositionally biased region" description="Acidic residues" evidence="7">
    <location>
        <begin position="316"/>
        <end position="350"/>
    </location>
</feature>
<accession>A0A7L2XRX9</accession>
<comment type="subcellular location">
    <subcellularLocation>
        <location evidence="1">Nucleus</location>
        <location evidence="1">Nucleolus</location>
    </subcellularLocation>
</comment>
<comment type="caution">
    <text evidence="8">The sequence shown here is derived from an EMBL/GenBank/DDBJ whole genome shotgun (WGS) entry which is preliminary data.</text>
</comment>
<evidence type="ECO:0000256" key="2">
    <source>
        <dbReference type="ARBA" id="ARBA00007466"/>
    </source>
</evidence>
<evidence type="ECO:0000313" key="8">
    <source>
        <dbReference type="EMBL" id="NXS85970.1"/>
    </source>
</evidence>
<feature type="non-terminal residue" evidence="8">
    <location>
        <position position="835"/>
    </location>
</feature>
<evidence type="ECO:0000313" key="9">
    <source>
        <dbReference type="Proteomes" id="UP000545329"/>
    </source>
</evidence>
<feature type="non-terminal residue" evidence="8">
    <location>
        <position position="1"/>
    </location>
</feature>